<dbReference type="SUPFAM" id="SSF160387">
    <property type="entry name" value="NosL/MerB-like"/>
    <property type="match status" value="1"/>
</dbReference>
<gene>
    <name evidence="2" type="primary">nosL</name>
    <name evidence="2" type="ORF">TSA66_12550</name>
</gene>
<name>A0A0C1Y9N9_9BURK</name>
<reference evidence="2 3" key="1">
    <citation type="submission" date="2014-12" db="EMBL/GenBank/DDBJ databases">
        <title>Denitrispirillum autotrophicum gen. nov., sp. nov., Denitrifying, Facultatively Autotrophic Bacteria Isolated from Rice Paddy Soil.</title>
        <authorList>
            <person name="Ishii S."/>
            <person name="Ashida N."/>
            <person name="Ohno H."/>
            <person name="Otsuka S."/>
            <person name="Yokota A."/>
            <person name="Senoo K."/>
        </authorList>
    </citation>
    <scope>NUCLEOTIDE SEQUENCE [LARGE SCALE GENOMIC DNA]</scope>
    <source>
        <strain evidence="2 3">TSA66</strain>
    </source>
</reference>
<dbReference type="Gene3D" id="3.30.70.2060">
    <property type="match status" value="1"/>
</dbReference>
<keyword evidence="1" id="KW-0732">Signal</keyword>
<sequence length="171" mass="18601">MLRKTATRWASGLALLAVLGACSQATQNIAAQDPNADTACSLDGMILNDYAGPKAQMHYTEGKPDFFCDLTELFSVVLLPEHKRAIAAMYVQDMGKADWEHPQGHWIDAKAAFYVVGSRKHGSMGPTFGSFSNMQDAEAFAHKEGGKILRFEQISVNMVNNKGGVAHDTSH</sequence>
<dbReference type="InterPro" id="IPR008719">
    <property type="entry name" value="N2O_reductase_NosL"/>
</dbReference>
<organism evidence="2 3">
    <name type="scientific">Noviherbaspirillum autotrophicum</name>
    <dbReference type="NCBI Taxonomy" id="709839"/>
    <lineage>
        <taxon>Bacteria</taxon>
        <taxon>Pseudomonadati</taxon>
        <taxon>Pseudomonadota</taxon>
        <taxon>Betaproteobacteria</taxon>
        <taxon>Burkholderiales</taxon>
        <taxon>Oxalobacteraceae</taxon>
        <taxon>Noviherbaspirillum</taxon>
    </lineage>
</organism>
<dbReference type="Gene3D" id="3.30.70.2050">
    <property type="match status" value="1"/>
</dbReference>
<feature type="signal peptide" evidence="1">
    <location>
        <begin position="1"/>
        <end position="30"/>
    </location>
</feature>
<evidence type="ECO:0000313" key="2">
    <source>
        <dbReference type="EMBL" id="KIF83698.1"/>
    </source>
</evidence>
<dbReference type="PANTHER" id="PTHR41247:SF1">
    <property type="entry name" value="HTH-TYPE TRANSCRIPTIONAL REPRESSOR YCNK"/>
    <property type="match status" value="1"/>
</dbReference>
<proteinExistence type="predicted"/>
<feature type="chain" id="PRO_5002143637" evidence="1">
    <location>
        <begin position="31"/>
        <end position="171"/>
    </location>
</feature>
<comment type="caution">
    <text evidence="2">The sequence shown here is derived from an EMBL/GenBank/DDBJ whole genome shotgun (WGS) entry which is preliminary data.</text>
</comment>
<accession>A0A0C1Y9N9</accession>
<dbReference type="EMBL" id="JWJG01000028">
    <property type="protein sequence ID" value="KIF83698.1"/>
    <property type="molecule type" value="Genomic_DNA"/>
</dbReference>
<dbReference type="OrthoDB" id="982633at2"/>
<protein>
    <submittedName>
        <fullName evidence="2">Nitrous oxide reductase accessory protein NosL</fullName>
    </submittedName>
</protein>
<keyword evidence="3" id="KW-1185">Reference proteome</keyword>
<evidence type="ECO:0000256" key="1">
    <source>
        <dbReference type="SAM" id="SignalP"/>
    </source>
</evidence>
<dbReference type="PANTHER" id="PTHR41247">
    <property type="entry name" value="HTH-TYPE TRANSCRIPTIONAL REPRESSOR YCNK"/>
    <property type="match status" value="1"/>
</dbReference>
<dbReference type="STRING" id="709839.TSA66_12550"/>
<dbReference type="Proteomes" id="UP000031572">
    <property type="component" value="Unassembled WGS sequence"/>
</dbReference>
<dbReference type="AlphaFoldDB" id="A0A0C1Y9N9"/>
<evidence type="ECO:0000313" key="3">
    <source>
        <dbReference type="Proteomes" id="UP000031572"/>
    </source>
</evidence>
<dbReference type="Pfam" id="PF05573">
    <property type="entry name" value="NosL"/>
    <property type="match status" value="1"/>
</dbReference>
<dbReference type="PROSITE" id="PS51257">
    <property type="entry name" value="PROKAR_LIPOPROTEIN"/>
    <property type="match status" value="1"/>
</dbReference>